<dbReference type="InterPro" id="IPR011032">
    <property type="entry name" value="GroES-like_sf"/>
</dbReference>
<evidence type="ECO:0000256" key="2">
    <source>
        <dbReference type="ARBA" id="ARBA00008072"/>
    </source>
</evidence>
<organism evidence="8 9">
    <name type="scientific">Lachnellula subtilissima</name>
    <dbReference type="NCBI Taxonomy" id="602034"/>
    <lineage>
        <taxon>Eukaryota</taxon>
        <taxon>Fungi</taxon>
        <taxon>Dikarya</taxon>
        <taxon>Ascomycota</taxon>
        <taxon>Pezizomycotina</taxon>
        <taxon>Leotiomycetes</taxon>
        <taxon>Helotiales</taxon>
        <taxon>Lachnaceae</taxon>
        <taxon>Lachnellula</taxon>
    </lineage>
</organism>
<protein>
    <submittedName>
        <fullName evidence="8">Aryl-alcohol dehydrogenase</fullName>
    </submittedName>
</protein>
<dbReference type="Gene3D" id="3.90.180.10">
    <property type="entry name" value="Medium-chain alcohol dehydrogenases, catalytic domain"/>
    <property type="match status" value="1"/>
</dbReference>
<reference evidence="8 9" key="1">
    <citation type="submission" date="2018-05" db="EMBL/GenBank/DDBJ databases">
        <title>Genome sequencing and assembly of the regulated plant pathogen Lachnellula willkommii and related sister species for the development of diagnostic species identification markers.</title>
        <authorList>
            <person name="Giroux E."/>
            <person name="Bilodeau G."/>
        </authorList>
    </citation>
    <scope>NUCLEOTIDE SEQUENCE [LARGE SCALE GENOMIC DNA]</scope>
    <source>
        <strain evidence="8 9">CBS 197.66</strain>
    </source>
</reference>
<dbReference type="PANTHER" id="PTHR43350">
    <property type="entry name" value="NAD-DEPENDENT ALCOHOL DEHYDROGENASE"/>
    <property type="match status" value="1"/>
</dbReference>
<evidence type="ECO:0000256" key="4">
    <source>
        <dbReference type="ARBA" id="ARBA00022833"/>
    </source>
</evidence>
<accession>A0A8H8RXA8</accession>
<keyword evidence="4 6" id="KW-0862">Zinc</keyword>
<evidence type="ECO:0000256" key="5">
    <source>
        <dbReference type="ARBA" id="ARBA00023002"/>
    </source>
</evidence>
<dbReference type="SUPFAM" id="SSF51735">
    <property type="entry name" value="NAD(P)-binding Rossmann-fold domains"/>
    <property type="match status" value="1"/>
</dbReference>
<dbReference type="PROSITE" id="PS00059">
    <property type="entry name" value="ADH_ZINC"/>
    <property type="match status" value="1"/>
</dbReference>
<dbReference type="GO" id="GO:0008270">
    <property type="term" value="F:zinc ion binding"/>
    <property type="evidence" value="ECO:0007669"/>
    <property type="project" value="InterPro"/>
</dbReference>
<feature type="domain" description="Enoyl reductase (ER)" evidence="7">
    <location>
        <begin position="20"/>
        <end position="373"/>
    </location>
</feature>
<dbReference type="InterPro" id="IPR013154">
    <property type="entry name" value="ADH-like_N"/>
</dbReference>
<dbReference type="Pfam" id="PF00107">
    <property type="entry name" value="ADH_zinc_N"/>
    <property type="match status" value="1"/>
</dbReference>
<dbReference type="Proteomes" id="UP000462212">
    <property type="component" value="Unassembled WGS sequence"/>
</dbReference>
<gene>
    <name evidence="8" type="primary">xylB</name>
    <name evidence="8" type="ORF">LSUB1_G001217</name>
</gene>
<dbReference type="InterPro" id="IPR020843">
    <property type="entry name" value="ER"/>
</dbReference>
<evidence type="ECO:0000256" key="1">
    <source>
        <dbReference type="ARBA" id="ARBA00001947"/>
    </source>
</evidence>
<proteinExistence type="inferred from homology"/>
<dbReference type="PANTHER" id="PTHR43350:SF2">
    <property type="entry name" value="GROES-LIKE ZINC-BINDING ALCOHOL DEHYDROGENASE FAMILY PROTEIN"/>
    <property type="match status" value="1"/>
</dbReference>
<dbReference type="GO" id="GO:0016491">
    <property type="term" value="F:oxidoreductase activity"/>
    <property type="evidence" value="ECO:0007669"/>
    <property type="project" value="UniProtKB-KW"/>
</dbReference>
<dbReference type="OrthoDB" id="1560166at2759"/>
<dbReference type="InterPro" id="IPR013149">
    <property type="entry name" value="ADH-like_C"/>
</dbReference>
<evidence type="ECO:0000256" key="6">
    <source>
        <dbReference type="RuleBase" id="RU361277"/>
    </source>
</evidence>
<dbReference type="AlphaFoldDB" id="A0A8H8RXA8"/>
<dbReference type="SUPFAM" id="SSF50129">
    <property type="entry name" value="GroES-like"/>
    <property type="match status" value="1"/>
</dbReference>
<dbReference type="SMART" id="SM00829">
    <property type="entry name" value="PKS_ER"/>
    <property type="match status" value="1"/>
</dbReference>
<evidence type="ECO:0000313" key="8">
    <source>
        <dbReference type="EMBL" id="TVY42567.1"/>
    </source>
</evidence>
<keyword evidence="9" id="KW-1185">Reference proteome</keyword>
<name>A0A8H8RXA8_9HELO</name>
<comment type="similarity">
    <text evidence="2 6">Belongs to the zinc-containing alcohol dehydrogenase family.</text>
</comment>
<sequence>MDGANPTPVSMRAIVANKPTAMGKPNWNLEHVNLRELDSNELLIRMVATGVCHTDMIFASMPSEAGAYPKVLGHEGAGYVHKIGSEVQNAIVGDSVLLSFQSCSICKNCKANHPSYCQQFQAMNLGGEQGVFEMTSGSKASGAFFGQSSFSSYAIVKESSTVKVTELVNNEEELKLFAPMGCGFQTGIGTVENLTAAGSQDTIVIIGLGGVGLTAIMAAKMKGCAMIIGVDRVLARLEMATSFGATHVLNTSDNKLDLTQEIKTLTGGNGSTITIDTTGNLGLIASGMDFTGLRGQMVLLGVPPMDASLAVNLFSFMQTGKRLLGSIEGDVTPSEWYREGKLPIDKILKFYPVEEFQLAMSEMDAGVTIKPIITW</sequence>
<keyword evidence="3 6" id="KW-0479">Metal-binding</keyword>
<comment type="cofactor">
    <cofactor evidence="1 6">
        <name>Zn(2+)</name>
        <dbReference type="ChEBI" id="CHEBI:29105"/>
    </cofactor>
</comment>
<comment type="caution">
    <text evidence="8">The sequence shown here is derived from an EMBL/GenBank/DDBJ whole genome shotgun (WGS) entry which is preliminary data.</text>
</comment>
<dbReference type="EMBL" id="QGMJ01000093">
    <property type="protein sequence ID" value="TVY42567.1"/>
    <property type="molecule type" value="Genomic_DNA"/>
</dbReference>
<keyword evidence="5" id="KW-0560">Oxidoreductase</keyword>
<dbReference type="Gene3D" id="3.40.50.720">
    <property type="entry name" value="NAD(P)-binding Rossmann-like Domain"/>
    <property type="match status" value="1"/>
</dbReference>
<dbReference type="CDD" id="cd08278">
    <property type="entry name" value="benzyl_alcohol_DH"/>
    <property type="match status" value="1"/>
</dbReference>
<dbReference type="Pfam" id="PF08240">
    <property type="entry name" value="ADH_N"/>
    <property type="match status" value="1"/>
</dbReference>
<evidence type="ECO:0000256" key="3">
    <source>
        <dbReference type="ARBA" id="ARBA00022723"/>
    </source>
</evidence>
<dbReference type="InterPro" id="IPR002328">
    <property type="entry name" value="ADH_Zn_CS"/>
</dbReference>
<dbReference type="InterPro" id="IPR036291">
    <property type="entry name" value="NAD(P)-bd_dom_sf"/>
</dbReference>
<evidence type="ECO:0000313" key="9">
    <source>
        <dbReference type="Proteomes" id="UP000462212"/>
    </source>
</evidence>
<evidence type="ECO:0000259" key="7">
    <source>
        <dbReference type="SMART" id="SM00829"/>
    </source>
</evidence>